<organism evidence="4">
    <name type="scientific">freshwater metagenome</name>
    <dbReference type="NCBI Taxonomy" id="449393"/>
    <lineage>
        <taxon>unclassified sequences</taxon>
        <taxon>metagenomes</taxon>
        <taxon>ecological metagenomes</taxon>
    </lineage>
</organism>
<gene>
    <name evidence="2" type="ORF">UFOPK2754_01562</name>
    <name evidence="3" type="ORF">UFOPK3139_01009</name>
    <name evidence="4" type="ORF">UFOPK3543_01250</name>
    <name evidence="5" type="ORF">UFOPK3967_00878</name>
</gene>
<dbReference type="Pfam" id="PF13924">
    <property type="entry name" value="Lipocalin_5"/>
    <property type="match status" value="1"/>
</dbReference>
<sequence>MDIAQRLVGTYRLISFENFADDGEVQTPFGEHPRGFAIYTAEGYMSAILMVSDRDNFPEGDILAANAEQRAAAFATSSAYAGRWEIVGDQIIHHLEATTYPNWTDTDQPRNYDLTDTHFTLYPPRMLMQGKIRRGKVHFERITA</sequence>
<evidence type="ECO:0000313" key="3">
    <source>
        <dbReference type="EMBL" id="CAB4825763.1"/>
    </source>
</evidence>
<accession>A0A6J7GKB3</accession>
<dbReference type="EMBL" id="CAFBMH010000037">
    <property type="protein sequence ID" value="CAB4907456.1"/>
    <property type="molecule type" value="Genomic_DNA"/>
</dbReference>
<dbReference type="EMBL" id="CAEZYR010000052">
    <property type="protein sequence ID" value="CAB4746807.1"/>
    <property type="molecule type" value="Genomic_DNA"/>
</dbReference>
<feature type="domain" description="Lipocalin-like" evidence="1">
    <location>
        <begin position="8"/>
        <end position="122"/>
    </location>
</feature>
<dbReference type="EMBL" id="CAFABA010000032">
    <property type="protein sequence ID" value="CAB4825763.1"/>
    <property type="molecule type" value="Genomic_DNA"/>
</dbReference>
<name>A0A6J7GKB3_9ZZZZ</name>
<evidence type="ECO:0000313" key="5">
    <source>
        <dbReference type="EMBL" id="CAB4989112.1"/>
    </source>
</evidence>
<protein>
    <submittedName>
        <fullName evidence="4">Unannotated protein</fullName>
    </submittedName>
</protein>
<evidence type="ECO:0000259" key="1">
    <source>
        <dbReference type="Pfam" id="PF13924"/>
    </source>
</evidence>
<proteinExistence type="predicted"/>
<evidence type="ECO:0000313" key="4">
    <source>
        <dbReference type="EMBL" id="CAB4907456.1"/>
    </source>
</evidence>
<dbReference type="AlphaFoldDB" id="A0A6J7GKB3"/>
<dbReference type="EMBL" id="CAFBOS010000040">
    <property type="protein sequence ID" value="CAB4989112.1"/>
    <property type="molecule type" value="Genomic_DNA"/>
</dbReference>
<evidence type="ECO:0000313" key="2">
    <source>
        <dbReference type="EMBL" id="CAB4746807.1"/>
    </source>
</evidence>
<reference evidence="4" key="1">
    <citation type="submission" date="2020-05" db="EMBL/GenBank/DDBJ databases">
        <authorList>
            <person name="Chiriac C."/>
            <person name="Salcher M."/>
            <person name="Ghai R."/>
            <person name="Kavagutti S V."/>
        </authorList>
    </citation>
    <scope>NUCLEOTIDE SEQUENCE</scope>
</reference>
<dbReference type="InterPro" id="IPR024311">
    <property type="entry name" value="Lipocalin-like"/>
</dbReference>